<feature type="coiled-coil region" evidence="1">
    <location>
        <begin position="76"/>
        <end position="386"/>
    </location>
</feature>
<reference evidence="3" key="1">
    <citation type="journal article" date="2024" name="Gigascience">
        <title>Chromosome-level genome of the poultry shaft louse Menopon gallinae provides insight into the host-switching and adaptive evolution of parasitic lice.</title>
        <authorList>
            <person name="Xu Y."/>
            <person name="Ma L."/>
            <person name="Liu S."/>
            <person name="Liang Y."/>
            <person name="Liu Q."/>
            <person name="He Z."/>
            <person name="Tian L."/>
            <person name="Duan Y."/>
            <person name="Cai W."/>
            <person name="Li H."/>
            <person name="Song F."/>
        </authorList>
    </citation>
    <scope>NUCLEOTIDE SEQUENCE</scope>
    <source>
        <strain evidence="3">Cailab_2023a</strain>
    </source>
</reference>
<protein>
    <recommendedName>
        <fullName evidence="4">Coiled-coil domain-containing protein 186</fullName>
    </recommendedName>
</protein>
<dbReference type="EMBL" id="JARGDH010000004">
    <property type="protein sequence ID" value="KAL0270303.1"/>
    <property type="molecule type" value="Genomic_DNA"/>
</dbReference>
<keyword evidence="1" id="KW-0175">Coiled coil</keyword>
<gene>
    <name evidence="3" type="ORF">PYX00_007767</name>
</gene>
<dbReference type="AlphaFoldDB" id="A0AAW2HLN7"/>
<evidence type="ECO:0008006" key="4">
    <source>
        <dbReference type="Google" id="ProtNLM"/>
    </source>
</evidence>
<dbReference type="EMBL" id="JARGDH010000004">
    <property type="protein sequence ID" value="KAL0270305.1"/>
    <property type="molecule type" value="Genomic_DNA"/>
</dbReference>
<evidence type="ECO:0000256" key="2">
    <source>
        <dbReference type="SAM" id="MobiDB-lite"/>
    </source>
</evidence>
<feature type="coiled-coil region" evidence="1">
    <location>
        <begin position="545"/>
        <end position="572"/>
    </location>
</feature>
<feature type="coiled-coil region" evidence="1">
    <location>
        <begin position="411"/>
        <end position="519"/>
    </location>
</feature>
<organism evidence="3">
    <name type="scientific">Menopon gallinae</name>
    <name type="common">poultry shaft louse</name>
    <dbReference type="NCBI Taxonomy" id="328185"/>
    <lineage>
        <taxon>Eukaryota</taxon>
        <taxon>Metazoa</taxon>
        <taxon>Ecdysozoa</taxon>
        <taxon>Arthropoda</taxon>
        <taxon>Hexapoda</taxon>
        <taxon>Insecta</taxon>
        <taxon>Pterygota</taxon>
        <taxon>Neoptera</taxon>
        <taxon>Paraneoptera</taxon>
        <taxon>Psocodea</taxon>
        <taxon>Troctomorpha</taxon>
        <taxon>Phthiraptera</taxon>
        <taxon>Amblycera</taxon>
        <taxon>Menoponidae</taxon>
        <taxon>Menopon</taxon>
    </lineage>
</organism>
<comment type="caution">
    <text evidence="3">The sequence shown here is derived from an EMBL/GenBank/DDBJ whole genome shotgun (WGS) entry which is preliminary data.</text>
</comment>
<feature type="coiled-coil region" evidence="1">
    <location>
        <begin position="632"/>
        <end position="659"/>
    </location>
</feature>
<proteinExistence type="predicted"/>
<name>A0AAW2HLN7_9NEOP</name>
<dbReference type="PANTHER" id="PTHR18911">
    <property type="entry name" value="CTCL TUMOR ANTIGEN HD-CL-01"/>
    <property type="match status" value="1"/>
</dbReference>
<feature type="region of interest" description="Disordered" evidence="2">
    <location>
        <begin position="1"/>
        <end position="20"/>
    </location>
</feature>
<dbReference type="GO" id="GO:0005802">
    <property type="term" value="C:trans-Golgi network"/>
    <property type="evidence" value="ECO:0007669"/>
    <property type="project" value="TreeGrafter"/>
</dbReference>
<evidence type="ECO:0000256" key="1">
    <source>
        <dbReference type="SAM" id="Coils"/>
    </source>
</evidence>
<dbReference type="GO" id="GO:0031267">
    <property type="term" value="F:small GTPase binding"/>
    <property type="evidence" value="ECO:0007669"/>
    <property type="project" value="TreeGrafter"/>
</dbReference>
<dbReference type="PANTHER" id="PTHR18911:SF5">
    <property type="entry name" value="COILED-COIL DOMAIN-CONTAINING PROTEIN 186"/>
    <property type="match status" value="1"/>
</dbReference>
<accession>A0AAW2HLN7</accession>
<dbReference type="EMBL" id="JARGDH010000004">
    <property type="protein sequence ID" value="KAL0270304.1"/>
    <property type="molecule type" value="Genomic_DNA"/>
</dbReference>
<evidence type="ECO:0000313" key="3">
    <source>
        <dbReference type="EMBL" id="KAL0270303.1"/>
    </source>
</evidence>
<sequence length="755" mass="87310">MEENCFAGDTNNSADVKNEETENKKIDLLTVNCNDTILEDDNIPGLCIEENGPHLLENHSSELLQEIANDEEVFTSGNLINEVILLKEQNKSLQDEILILQKENARLEADRSAELHVIQLEGLEKTISQQKNEIQQLQESFKQQAEMSQKYIMQMKQEYESKLDKVNKKFDIANKERESMVMKYAIGEKSVIDLKREIQSLETKVKDMIKEKEANQMRLKNISAEKVKLNQLLDSKISEIAMMERENQKRKDEIQMRDSKIKWAQNRLKTEMDSHSETQNKLEKLQQKYNEVREEAEQYKKHTQTLIKNYQEAQEEKNNQEQEEKARLIIDKHDEETLAKLQFEIENYKKKQKNLVDENNHLSLKIQNLEKERLEYDHNLSKLKQAVDAEKRTVIDMTAQLTDFESTKTLLQHEQERITSCQKEIERLRTSNTDLQQEMESCREREAELLEFTQKLTEKNVRLQSEFTAVEARAHQLQIEHNSCERDINNLESTVSSLTKELEREKNQREEETTLLKKRLTEQTEKSDSLAQELVDQQGENQLLKKKHLVALKELSKELSVLRKRLEMYENSNASLAEGSRTSSTASLNNVEAADGKTVTNNHSSPANPLAVPADLDPQVLINKIIEIQKSNARKTEKVEFLKEHVKQLVAELQKKTRIIQNYIIREQAGALSSETMDNYKAALSKHGGIMASVYNSKAVDEGMTLEFSLKINKKLQAVLEDTLLKNITLKENIETLGNEIARLTASEVSKQESS</sequence>
<dbReference type="InterPro" id="IPR038830">
    <property type="entry name" value="CCDC186"/>
</dbReference>
<dbReference type="GO" id="GO:0099518">
    <property type="term" value="P:vesicle cytoskeletal trafficking"/>
    <property type="evidence" value="ECO:0007669"/>
    <property type="project" value="TreeGrafter"/>
</dbReference>